<evidence type="ECO:0000259" key="2">
    <source>
        <dbReference type="PROSITE" id="PS51767"/>
    </source>
</evidence>
<dbReference type="Proteomes" id="UP000504618">
    <property type="component" value="Unplaced"/>
</dbReference>
<dbReference type="AlphaFoldDB" id="A0A6J1PK43"/>
<dbReference type="PANTHER" id="PTHR47966">
    <property type="entry name" value="BETA-SITE APP-CLEAVING ENZYME, ISOFORM A-RELATED"/>
    <property type="match status" value="1"/>
</dbReference>
<dbReference type="PROSITE" id="PS51767">
    <property type="entry name" value="PEPTIDASE_A1"/>
    <property type="match status" value="1"/>
</dbReference>
<feature type="non-terminal residue" evidence="4">
    <location>
        <position position="98"/>
    </location>
</feature>
<dbReference type="InterPro" id="IPR001969">
    <property type="entry name" value="Aspartic_peptidase_AS"/>
</dbReference>
<dbReference type="GO" id="GO:0004190">
    <property type="term" value="F:aspartic-type endopeptidase activity"/>
    <property type="evidence" value="ECO:0007669"/>
    <property type="project" value="InterPro"/>
</dbReference>
<feature type="domain" description="Peptidase A1" evidence="2">
    <location>
        <begin position="60"/>
        <end position="98"/>
    </location>
</feature>
<evidence type="ECO:0000313" key="4">
    <source>
        <dbReference type="RefSeq" id="XP_024869560.1"/>
    </source>
</evidence>
<proteinExistence type="inferred from homology"/>
<dbReference type="SUPFAM" id="SSF50630">
    <property type="entry name" value="Acid proteases"/>
    <property type="match status" value="1"/>
</dbReference>
<dbReference type="Gene3D" id="2.40.70.10">
    <property type="entry name" value="Acid Proteases"/>
    <property type="match status" value="1"/>
</dbReference>
<accession>A0A6J1PK43</accession>
<dbReference type="InterPro" id="IPR021109">
    <property type="entry name" value="Peptidase_aspartic_dom_sf"/>
</dbReference>
<sequence length="98" mass="11253">MYRLFVTVITIINFASINAELHRIPLHKRYTVEKFPTETMIRLRSNTANVPLINYLNLEYYGTIEIGTPPQTFKILFDTGSSDLWVPSKDCDVSKPAC</sequence>
<dbReference type="GeneID" id="112453183"/>
<protein>
    <submittedName>
        <fullName evidence="4">Cathepsin E-like</fullName>
    </submittedName>
</protein>
<evidence type="ECO:0000256" key="1">
    <source>
        <dbReference type="ARBA" id="ARBA00007447"/>
    </source>
</evidence>
<reference evidence="4" key="1">
    <citation type="submission" date="2025-08" db="UniProtKB">
        <authorList>
            <consortium name="RefSeq"/>
        </authorList>
    </citation>
    <scope>IDENTIFICATION</scope>
    <source>
        <tissue evidence="4">Whole body</tissue>
    </source>
</reference>
<dbReference type="OrthoDB" id="771136at2759"/>
<dbReference type="RefSeq" id="XP_024869560.1">
    <property type="nucleotide sequence ID" value="XM_025013792.1"/>
</dbReference>
<comment type="similarity">
    <text evidence="1">Belongs to the peptidase A1 family.</text>
</comment>
<evidence type="ECO:0000313" key="3">
    <source>
        <dbReference type="Proteomes" id="UP000504618"/>
    </source>
</evidence>
<dbReference type="InterPro" id="IPR001461">
    <property type="entry name" value="Aspartic_peptidase_A1"/>
</dbReference>
<dbReference type="PANTHER" id="PTHR47966:SF51">
    <property type="entry name" value="BETA-SITE APP-CLEAVING ENZYME, ISOFORM A-RELATED"/>
    <property type="match status" value="1"/>
</dbReference>
<dbReference type="GO" id="GO:0006508">
    <property type="term" value="P:proteolysis"/>
    <property type="evidence" value="ECO:0007669"/>
    <property type="project" value="InterPro"/>
</dbReference>
<keyword evidence="3" id="KW-1185">Reference proteome</keyword>
<name>A0A6J1PK43_9HYME</name>
<gene>
    <name evidence="4" type="primary">LOC112453183</name>
</gene>
<dbReference type="InterPro" id="IPR033121">
    <property type="entry name" value="PEPTIDASE_A1"/>
</dbReference>
<dbReference type="Pfam" id="PF00026">
    <property type="entry name" value="Asp"/>
    <property type="match status" value="1"/>
</dbReference>
<organism evidence="3 4">
    <name type="scientific">Temnothorax curvispinosus</name>
    <dbReference type="NCBI Taxonomy" id="300111"/>
    <lineage>
        <taxon>Eukaryota</taxon>
        <taxon>Metazoa</taxon>
        <taxon>Ecdysozoa</taxon>
        <taxon>Arthropoda</taxon>
        <taxon>Hexapoda</taxon>
        <taxon>Insecta</taxon>
        <taxon>Pterygota</taxon>
        <taxon>Neoptera</taxon>
        <taxon>Endopterygota</taxon>
        <taxon>Hymenoptera</taxon>
        <taxon>Apocrita</taxon>
        <taxon>Aculeata</taxon>
        <taxon>Formicoidea</taxon>
        <taxon>Formicidae</taxon>
        <taxon>Myrmicinae</taxon>
        <taxon>Temnothorax</taxon>
    </lineage>
</organism>
<dbReference type="PROSITE" id="PS00141">
    <property type="entry name" value="ASP_PROTEASE"/>
    <property type="match status" value="1"/>
</dbReference>